<protein>
    <submittedName>
        <fullName evidence="9">Uncharacterized protein</fullName>
    </submittedName>
</protein>
<proteinExistence type="predicted"/>
<evidence type="ECO:0000313" key="10">
    <source>
        <dbReference type="Proteomes" id="UP001233999"/>
    </source>
</evidence>
<evidence type="ECO:0000256" key="3">
    <source>
        <dbReference type="ARBA" id="ARBA00022692"/>
    </source>
</evidence>
<dbReference type="PANTHER" id="PTHR42643">
    <property type="entry name" value="IONOTROPIC RECEPTOR 20A-RELATED"/>
    <property type="match status" value="1"/>
</dbReference>
<evidence type="ECO:0000256" key="4">
    <source>
        <dbReference type="ARBA" id="ARBA00022989"/>
    </source>
</evidence>
<dbReference type="EMBL" id="JASPKZ010008345">
    <property type="protein sequence ID" value="KAJ9580353.1"/>
    <property type="molecule type" value="Genomic_DNA"/>
</dbReference>
<evidence type="ECO:0000256" key="2">
    <source>
        <dbReference type="ARBA" id="ARBA00022475"/>
    </source>
</evidence>
<comment type="subcellular location">
    <subcellularLocation>
        <location evidence="1">Cell membrane</location>
        <topology evidence="1">Multi-pass membrane protein</topology>
    </subcellularLocation>
</comment>
<keyword evidence="6" id="KW-0675">Receptor</keyword>
<keyword evidence="7" id="KW-0325">Glycoprotein</keyword>
<reference evidence="9" key="1">
    <citation type="journal article" date="2023" name="IScience">
        <title>Live-bearing cockroach genome reveals convergent evolutionary mechanisms linked to viviparity in insects and beyond.</title>
        <authorList>
            <person name="Fouks B."/>
            <person name="Harrison M.C."/>
            <person name="Mikhailova A.A."/>
            <person name="Marchal E."/>
            <person name="English S."/>
            <person name="Carruthers M."/>
            <person name="Jennings E.C."/>
            <person name="Chiamaka E.L."/>
            <person name="Frigard R.A."/>
            <person name="Pippel M."/>
            <person name="Attardo G.M."/>
            <person name="Benoit J.B."/>
            <person name="Bornberg-Bauer E."/>
            <person name="Tobe S.S."/>
        </authorList>
    </citation>
    <scope>NUCLEOTIDE SEQUENCE</scope>
    <source>
        <strain evidence="9">Stay&amp;Tobe</strain>
    </source>
</reference>
<dbReference type="PANTHER" id="PTHR42643:SF24">
    <property type="entry name" value="IONOTROPIC RECEPTOR 60A"/>
    <property type="match status" value="1"/>
</dbReference>
<evidence type="ECO:0000256" key="1">
    <source>
        <dbReference type="ARBA" id="ARBA00004651"/>
    </source>
</evidence>
<keyword evidence="4 8" id="KW-1133">Transmembrane helix</keyword>
<dbReference type="Gene3D" id="1.10.287.70">
    <property type="match status" value="1"/>
</dbReference>
<evidence type="ECO:0000256" key="5">
    <source>
        <dbReference type="ARBA" id="ARBA00023136"/>
    </source>
</evidence>
<organism evidence="9 10">
    <name type="scientific">Diploptera punctata</name>
    <name type="common">Pacific beetle cockroach</name>
    <dbReference type="NCBI Taxonomy" id="6984"/>
    <lineage>
        <taxon>Eukaryota</taxon>
        <taxon>Metazoa</taxon>
        <taxon>Ecdysozoa</taxon>
        <taxon>Arthropoda</taxon>
        <taxon>Hexapoda</taxon>
        <taxon>Insecta</taxon>
        <taxon>Pterygota</taxon>
        <taxon>Neoptera</taxon>
        <taxon>Polyneoptera</taxon>
        <taxon>Dictyoptera</taxon>
        <taxon>Blattodea</taxon>
        <taxon>Blaberoidea</taxon>
        <taxon>Blaberidae</taxon>
        <taxon>Diplopterinae</taxon>
        <taxon>Diploptera</taxon>
    </lineage>
</organism>
<feature type="transmembrane region" description="Helical" evidence="8">
    <location>
        <begin position="461"/>
        <end position="481"/>
    </location>
</feature>
<evidence type="ECO:0000256" key="8">
    <source>
        <dbReference type="SAM" id="Phobius"/>
    </source>
</evidence>
<dbReference type="Proteomes" id="UP001233999">
    <property type="component" value="Unassembled WGS sequence"/>
</dbReference>
<keyword evidence="10" id="KW-1185">Reference proteome</keyword>
<dbReference type="SUPFAM" id="SSF53850">
    <property type="entry name" value="Periplasmic binding protein-like II"/>
    <property type="match status" value="1"/>
</dbReference>
<evidence type="ECO:0000256" key="7">
    <source>
        <dbReference type="ARBA" id="ARBA00023180"/>
    </source>
</evidence>
<feature type="transmembrane region" description="Helical" evidence="8">
    <location>
        <begin position="208"/>
        <end position="232"/>
    </location>
</feature>
<feature type="transmembrane region" description="Helical" evidence="8">
    <location>
        <begin position="244"/>
        <end position="266"/>
    </location>
</feature>
<name>A0AAD7ZGY2_DIPPU</name>
<comment type="caution">
    <text evidence="9">The sequence shown here is derived from an EMBL/GenBank/DDBJ whole genome shotgun (WGS) entry which is preliminary data.</text>
</comment>
<dbReference type="GO" id="GO:0005886">
    <property type="term" value="C:plasma membrane"/>
    <property type="evidence" value="ECO:0007669"/>
    <property type="project" value="UniProtKB-SubCell"/>
</dbReference>
<feature type="transmembrane region" description="Helical" evidence="8">
    <location>
        <begin position="278"/>
        <end position="297"/>
    </location>
</feature>
<keyword evidence="3 8" id="KW-0812">Transmembrane</keyword>
<accession>A0AAD7ZGY2</accession>
<reference evidence="9" key="2">
    <citation type="submission" date="2023-05" db="EMBL/GenBank/DDBJ databases">
        <authorList>
            <person name="Fouks B."/>
        </authorList>
    </citation>
    <scope>NUCLEOTIDE SEQUENCE</scope>
    <source>
        <strain evidence="9">Stay&amp;Tobe</strain>
        <tissue evidence="9">Testes</tissue>
    </source>
</reference>
<keyword evidence="2" id="KW-1003">Cell membrane</keyword>
<evidence type="ECO:0000313" key="9">
    <source>
        <dbReference type="EMBL" id="KAJ9580353.1"/>
    </source>
</evidence>
<dbReference type="AlphaFoldDB" id="A0AAD7ZGY2"/>
<keyword evidence="5 8" id="KW-0472">Membrane</keyword>
<gene>
    <name evidence="9" type="ORF">L9F63_003988</name>
</gene>
<sequence>METCKIFNAVLLIFTDDTDEINSNAIETNVNQLENIATISAYTLFPYLNGSCKEGVTLLIGKWNVNNTSDDSFKIVDFFPNKVPKSFFGCVLNIGAFGPEPFLIKENYTTENGENKFALVGIGMEFINLFTRKFNFVPNFTEPIVDITLENLIEMTTVMISGRTDIYGGYVLRTHPFVFYVDISIPIYIESVGFIVPCPKPIAKTERIIAIFSLSTYTSIGFVFIIVGILFWTLSNYPTRRKEFTGFNIIEQCLSAAWAVLLGISVPQMPLSSGTRTLFITYVWYCFAISTVFQAYFTTYLVEPGYETRLKTLVDVKRAGLKCGTFEIMNIIRDYVDIKDLDIFEVQEYPDFSASVSSAMFGRQTFTASMKYYSSYLATLAGVQDRSKVECFLDETFITVPLGVALTLGHPLLDIFNDHIRRCLEGGLLEGYWSKIDHELSLKVKQTYESSEYVVFSLTHLYPVFMILLVGYILSFILFVFENIHFIITTKKNQINLAQF</sequence>
<dbReference type="InterPro" id="IPR052192">
    <property type="entry name" value="Insect_Ionotropic_Sensory_Rcpt"/>
</dbReference>
<evidence type="ECO:0000256" key="6">
    <source>
        <dbReference type="ARBA" id="ARBA00023170"/>
    </source>
</evidence>